<sequence>MSDKQFIKGNPQKQELGNVTVSKEVVAIIAAQETIKIKGVVGITSGYRSKSTNVLSKKDLDKGVEVWMKPGEAAITIPIITAYEIGIFKVAEEVQRRVKDAVYSMTGIEVLRVNVNVQGVKFKEETKKIKKEKQKEKENKLQKE</sequence>
<reference evidence="1" key="1">
    <citation type="journal article" date="2014" name="Front. Microbiol.">
        <title>High frequency of phylogenetically diverse reductive dehalogenase-homologous genes in deep subseafloor sedimentary metagenomes.</title>
        <authorList>
            <person name="Kawai M."/>
            <person name="Futagami T."/>
            <person name="Toyoda A."/>
            <person name="Takaki Y."/>
            <person name="Nishi S."/>
            <person name="Hori S."/>
            <person name="Arai W."/>
            <person name="Tsubouchi T."/>
            <person name="Morono Y."/>
            <person name="Uchiyama I."/>
            <person name="Ito T."/>
            <person name="Fujiyama A."/>
            <person name="Inagaki F."/>
            <person name="Takami H."/>
        </authorList>
    </citation>
    <scope>NUCLEOTIDE SEQUENCE</scope>
    <source>
        <strain evidence="1">Expedition CK06-06</strain>
    </source>
</reference>
<dbReference type="Pfam" id="PF03780">
    <property type="entry name" value="Asp23"/>
    <property type="match status" value="1"/>
</dbReference>
<name>X1QDV5_9ZZZZ</name>
<protein>
    <recommendedName>
        <fullName evidence="2">Asp23/Gls24 family envelope stress response protein</fullName>
    </recommendedName>
</protein>
<dbReference type="EMBL" id="BARW01000582">
    <property type="protein sequence ID" value="GAI66413.1"/>
    <property type="molecule type" value="Genomic_DNA"/>
</dbReference>
<dbReference type="InterPro" id="IPR005531">
    <property type="entry name" value="Asp23"/>
</dbReference>
<evidence type="ECO:0000313" key="1">
    <source>
        <dbReference type="EMBL" id="GAI66413.1"/>
    </source>
</evidence>
<dbReference type="PANTHER" id="PTHR34297">
    <property type="entry name" value="HYPOTHETICAL CYTOSOLIC PROTEIN-RELATED"/>
    <property type="match status" value="1"/>
</dbReference>
<organism evidence="1">
    <name type="scientific">marine sediment metagenome</name>
    <dbReference type="NCBI Taxonomy" id="412755"/>
    <lineage>
        <taxon>unclassified sequences</taxon>
        <taxon>metagenomes</taxon>
        <taxon>ecological metagenomes</taxon>
    </lineage>
</organism>
<dbReference type="AlphaFoldDB" id="X1QDV5"/>
<evidence type="ECO:0008006" key="2">
    <source>
        <dbReference type="Google" id="ProtNLM"/>
    </source>
</evidence>
<accession>X1QDV5</accession>
<comment type="caution">
    <text evidence="1">The sequence shown here is derived from an EMBL/GenBank/DDBJ whole genome shotgun (WGS) entry which is preliminary data.</text>
</comment>
<gene>
    <name evidence="1" type="ORF">S12H4_02393</name>
</gene>
<proteinExistence type="predicted"/>